<keyword evidence="2" id="KW-0479">Metal-binding</keyword>
<dbReference type="OrthoDB" id="69177at2759"/>
<feature type="region of interest" description="Disordered" evidence="6">
    <location>
        <begin position="1"/>
        <end position="34"/>
    </location>
</feature>
<reference evidence="8 9" key="1">
    <citation type="journal article" date="2018" name="Sci. Rep.">
        <title>Comparative genomics provides insights into the lifestyle and reveals functional heterogeneity of dark septate endophytic fungi.</title>
        <authorList>
            <person name="Knapp D.G."/>
            <person name="Nemeth J.B."/>
            <person name="Barry K."/>
            <person name="Hainaut M."/>
            <person name="Henrissat B."/>
            <person name="Johnson J."/>
            <person name="Kuo A."/>
            <person name="Lim J.H.P."/>
            <person name="Lipzen A."/>
            <person name="Nolan M."/>
            <person name="Ohm R.A."/>
            <person name="Tamas L."/>
            <person name="Grigoriev I.V."/>
            <person name="Spatafora J.W."/>
            <person name="Nagy L.G."/>
            <person name="Kovacs G.M."/>
        </authorList>
    </citation>
    <scope>NUCLEOTIDE SEQUENCE [LARGE SCALE GENOMIC DNA]</scope>
    <source>
        <strain evidence="8 9">DSE2036</strain>
    </source>
</reference>
<feature type="region of interest" description="Disordered" evidence="6">
    <location>
        <begin position="215"/>
        <end position="245"/>
    </location>
</feature>
<proteinExistence type="predicted"/>
<dbReference type="AlphaFoldDB" id="A0A2V1D6K7"/>
<evidence type="ECO:0000256" key="2">
    <source>
        <dbReference type="ARBA" id="ARBA00022723"/>
    </source>
</evidence>
<keyword evidence="4" id="KW-0560">Oxidoreductase</keyword>
<dbReference type="InterPro" id="IPR045054">
    <property type="entry name" value="P4HA-like"/>
</dbReference>
<dbReference type="EMBL" id="KZ805575">
    <property type="protein sequence ID" value="PVH93668.1"/>
    <property type="molecule type" value="Genomic_DNA"/>
</dbReference>
<evidence type="ECO:0000256" key="3">
    <source>
        <dbReference type="ARBA" id="ARBA00022964"/>
    </source>
</evidence>
<dbReference type="PANTHER" id="PTHR10869">
    <property type="entry name" value="PROLYL 4-HYDROXYLASE ALPHA SUBUNIT"/>
    <property type="match status" value="1"/>
</dbReference>
<feature type="compositionally biased region" description="Pro residues" evidence="6">
    <location>
        <begin position="20"/>
        <end position="32"/>
    </location>
</feature>
<organism evidence="8 9">
    <name type="scientific">Periconia macrospinosa</name>
    <dbReference type="NCBI Taxonomy" id="97972"/>
    <lineage>
        <taxon>Eukaryota</taxon>
        <taxon>Fungi</taxon>
        <taxon>Dikarya</taxon>
        <taxon>Ascomycota</taxon>
        <taxon>Pezizomycotina</taxon>
        <taxon>Dothideomycetes</taxon>
        <taxon>Pleosporomycetidae</taxon>
        <taxon>Pleosporales</taxon>
        <taxon>Massarineae</taxon>
        <taxon>Periconiaceae</taxon>
        <taxon>Periconia</taxon>
    </lineage>
</organism>
<keyword evidence="5" id="KW-0408">Iron</keyword>
<accession>A0A2V1D6K7</accession>
<gene>
    <name evidence="8" type="ORF">DM02DRAFT_603687</name>
</gene>
<dbReference type="GO" id="GO:0004656">
    <property type="term" value="F:procollagen-proline 4-dioxygenase activity"/>
    <property type="evidence" value="ECO:0007669"/>
    <property type="project" value="TreeGrafter"/>
</dbReference>
<dbReference type="InterPro" id="IPR005123">
    <property type="entry name" value="Oxoglu/Fe-dep_dioxygenase_dom"/>
</dbReference>
<feature type="compositionally biased region" description="Acidic residues" evidence="6">
    <location>
        <begin position="117"/>
        <end position="129"/>
    </location>
</feature>
<dbReference type="Gene3D" id="2.60.120.620">
    <property type="entry name" value="q2cbj1_9rhob like domain"/>
    <property type="match status" value="1"/>
</dbReference>
<dbReference type="Proteomes" id="UP000244855">
    <property type="component" value="Unassembled WGS sequence"/>
</dbReference>
<evidence type="ECO:0000256" key="1">
    <source>
        <dbReference type="ARBA" id="ARBA00001961"/>
    </source>
</evidence>
<dbReference type="PROSITE" id="PS51471">
    <property type="entry name" value="FE2OG_OXY"/>
    <property type="match status" value="1"/>
</dbReference>
<evidence type="ECO:0000259" key="7">
    <source>
        <dbReference type="PROSITE" id="PS51471"/>
    </source>
</evidence>
<protein>
    <recommendedName>
        <fullName evidence="7">Fe2OG dioxygenase domain-containing protein</fullName>
    </recommendedName>
</protein>
<comment type="cofactor">
    <cofactor evidence="1">
        <name>L-ascorbate</name>
        <dbReference type="ChEBI" id="CHEBI:38290"/>
    </cofactor>
</comment>
<dbReference type="GO" id="GO:0005506">
    <property type="term" value="F:iron ion binding"/>
    <property type="evidence" value="ECO:0007669"/>
    <property type="project" value="InterPro"/>
</dbReference>
<sequence length="291" mass="31980">MPPSKKKPPKPTTTTTSRSTPPPPPNWPPLTPLLPTSSLSLQTVLPSQILTIPHLFTPTLCKTYVSFLSTLPLVTTPANPKKGDAVRVNDRFQIEDKVFAERLWEGTGLRGLVLGEGEGEDGEGEEEGGEEKRRELWGGDVLGLNPNIRIYRYTPGQHFAPHYDDSNTLSFPPPTTTTTSPPRTSTALTHHLIPALTTWTLLLYLTSCVGGETVFYPSSQDEPTGKKSKKKKGKEGSSSVGVGGRSEPIVCEMEVGMALLHRHGRECLLHEGREVREGVKWVIRSDVCVRR</sequence>
<name>A0A2V1D6K7_9PLEO</name>
<dbReference type="PANTHER" id="PTHR10869:SF236">
    <property type="entry name" value="PROLYL 4-HYDROXYLASE ALPHA SUBUNIT DOMAIN-CONTAINING PROTEIN"/>
    <property type="match status" value="1"/>
</dbReference>
<feature type="region of interest" description="Disordered" evidence="6">
    <location>
        <begin position="113"/>
        <end position="133"/>
    </location>
</feature>
<keyword evidence="3" id="KW-0223">Dioxygenase</keyword>
<evidence type="ECO:0000313" key="8">
    <source>
        <dbReference type="EMBL" id="PVH93668.1"/>
    </source>
</evidence>
<evidence type="ECO:0000256" key="6">
    <source>
        <dbReference type="SAM" id="MobiDB-lite"/>
    </source>
</evidence>
<feature type="domain" description="Fe2OG dioxygenase" evidence="7">
    <location>
        <begin position="143"/>
        <end position="291"/>
    </location>
</feature>
<keyword evidence="9" id="KW-1185">Reference proteome</keyword>
<dbReference type="FunFam" id="2.60.120.620:FF:000021">
    <property type="entry name" value="WGS project CABT00000000 data, contig 2.8"/>
    <property type="match status" value="1"/>
</dbReference>
<dbReference type="SMART" id="SM00702">
    <property type="entry name" value="P4Hc"/>
    <property type="match status" value="1"/>
</dbReference>
<evidence type="ECO:0000256" key="4">
    <source>
        <dbReference type="ARBA" id="ARBA00023002"/>
    </source>
</evidence>
<evidence type="ECO:0000313" key="9">
    <source>
        <dbReference type="Proteomes" id="UP000244855"/>
    </source>
</evidence>
<dbReference type="GO" id="GO:0005783">
    <property type="term" value="C:endoplasmic reticulum"/>
    <property type="evidence" value="ECO:0007669"/>
    <property type="project" value="TreeGrafter"/>
</dbReference>
<dbReference type="GO" id="GO:0031418">
    <property type="term" value="F:L-ascorbic acid binding"/>
    <property type="evidence" value="ECO:0007669"/>
    <property type="project" value="InterPro"/>
</dbReference>
<dbReference type="InterPro" id="IPR006620">
    <property type="entry name" value="Pro_4_hyd_alph"/>
</dbReference>
<evidence type="ECO:0000256" key="5">
    <source>
        <dbReference type="ARBA" id="ARBA00023004"/>
    </source>
</evidence>